<evidence type="ECO:0000313" key="1">
    <source>
        <dbReference type="EMBL" id="MFB3800850.1"/>
    </source>
</evidence>
<gene>
    <name evidence="1" type="ORF">ACE1YR_10435</name>
</gene>
<protein>
    <submittedName>
        <fullName evidence="1">Uncharacterized protein</fullName>
    </submittedName>
</protein>
<comment type="caution">
    <text evidence="1">The sequence shown here is derived from an EMBL/GenBank/DDBJ whole genome shotgun (WGS) entry which is preliminary data.</text>
</comment>
<dbReference type="Proteomes" id="UP001577047">
    <property type="component" value="Unassembled WGS sequence"/>
</dbReference>
<keyword evidence="2" id="KW-1185">Reference proteome</keyword>
<reference evidence="1 2" key="1">
    <citation type="submission" date="2024-09" db="EMBL/GenBank/DDBJ databases">
        <authorList>
            <person name="Fullem K."/>
        </authorList>
    </citation>
    <scope>NUCLEOTIDE SEQUENCE [LARGE SCALE GENOMIC DNA]</scope>
    <source>
        <strain evidence="2">K1(2024)</strain>
    </source>
</reference>
<name>A0ABV4Z911_9PSED</name>
<evidence type="ECO:0000313" key="2">
    <source>
        <dbReference type="Proteomes" id="UP001577047"/>
    </source>
</evidence>
<dbReference type="EMBL" id="JBHFXX010000007">
    <property type="protein sequence ID" value="MFB3800850.1"/>
    <property type="molecule type" value="Genomic_DNA"/>
</dbReference>
<accession>A0ABV4Z911</accession>
<sequence length="85" mass="9282">MAKAEERPLHCGSAATITKIDGILVVQTSDGQKLTSVGEHFRYFPERVLRIERQFNDGSTLYINVAPSELAFQKAGGPIEKCTGS</sequence>
<organism evidence="1 2">
    <name type="scientific">Pseudomonas boreofloridensis</name>
    <dbReference type="NCBI Taxonomy" id="3064348"/>
    <lineage>
        <taxon>Bacteria</taxon>
        <taxon>Pseudomonadati</taxon>
        <taxon>Pseudomonadota</taxon>
        <taxon>Gammaproteobacteria</taxon>
        <taxon>Pseudomonadales</taxon>
        <taxon>Pseudomonadaceae</taxon>
        <taxon>Pseudomonas</taxon>
    </lineage>
</organism>
<proteinExistence type="predicted"/>
<dbReference type="RefSeq" id="WP_304484327.1">
    <property type="nucleotide sequence ID" value="NZ_JAUQOQ010000007.1"/>
</dbReference>